<evidence type="ECO:0000313" key="1">
    <source>
        <dbReference type="EMBL" id="RXI37596.1"/>
    </source>
</evidence>
<evidence type="ECO:0000313" key="2">
    <source>
        <dbReference type="Proteomes" id="UP000290378"/>
    </source>
</evidence>
<dbReference type="InterPro" id="IPR052930">
    <property type="entry name" value="TA_antitoxin_MntA"/>
</dbReference>
<comment type="caution">
    <text evidence="1">The sequence shown here is derived from an EMBL/GenBank/DDBJ whole genome shotgun (WGS) entry which is preliminary data.</text>
</comment>
<dbReference type="SUPFAM" id="SSF81301">
    <property type="entry name" value="Nucleotidyltransferase"/>
    <property type="match status" value="1"/>
</dbReference>
<reference evidence="1 2" key="1">
    <citation type="submission" date="2017-09" db="EMBL/GenBank/DDBJ databases">
        <title>Genomics of the genus Arcobacter.</title>
        <authorList>
            <person name="Perez-Cataluna A."/>
            <person name="Figueras M.J."/>
            <person name="Salas-Masso N."/>
        </authorList>
    </citation>
    <scope>NUCLEOTIDE SEQUENCE [LARGE SCALE GENOMIC DNA]</scope>
    <source>
        <strain evidence="1 2">CECT 7834</strain>
    </source>
</reference>
<dbReference type="Proteomes" id="UP000290378">
    <property type="component" value="Unassembled WGS sequence"/>
</dbReference>
<dbReference type="AlphaFoldDB" id="A0A6M8NGX0"/>
<dbReference type="InterPro" id="IPR041633">
    <property type="entry name" value="Polbeta"/>
</dbReference>
<dbReference type="RefSeq" id="WP_129014471.1">
    <property type="nucleotide sequence ID" value="NZ_CBCSEI010000023.1"/>
</dbReference>
<dbReference type="PANTHER" id="PTHR43852:SF2">
    <property type="entry name" value="PROTEIN ADENYLYLTRANSFERASE MNTA"/>
    <property type="match status" value="1"/>
</dbReference>
<gene>
    <name evidence="1" type="ORF">CP963_12330</name>
</gene>
<dbReference type="InterPro" id="IPR043519">
    <property type="entry name" value="NT_sf"/>
</dbReference>
<accession>A0A6M8NGX0</accession>
<keyword evidence="2" id="KW-1185">Reference proteome</keyword>
<sequence length="96" mass="11164">MRLENIVLTKIKEAIHDSFGNVKIYLFGSRVNDTKKGGDIDIAIDIDLDSIEFRKKKIKFITYLFKKDFHLKIDLVNLNTKDELLKKQIIKDGVLI</sequence>
<name>A0A6M8NGX0_9BACT</name>
<dbReference type="Pfam" id="PF18765">
    <property type="entry name" value="Polbeta"/>
    <property type="match status" value="1"/>
</dbReference>
<proteinExistence type="predicted"/>
<protein>
    <submittedName>
        <fullName evidence="1">DNA polymerase subunit beta</fullName>
    </submittedName>
</protein>
<dbReference type="Gene3D" id="3.30.460.10">
    <property type="entry name" value="Beta Polymerase, domain 2"/>
    <property type="match status" value="1"/>
</dbReference>
<dbReference type="PANTHER" id="PTHR43852">
    <property type="entry name" value="NUCLEOTIDYLTRANSFERASE"/>
    <property type="match status" value="1"/>
</dbReference>
<dbReference type="EMBL" id="NXII01000025">
    <property type="protein sequence ID" value="RXI37596.1"/>
    <property type="molecule type" value="Genomic_DNA"/>
</dbReference>
<organism evidence="1 2">
    <name type="scientific">Arcobacter cloacae</name>
    <dbReference type="NCBI Taxonomy" id="1054034"/>
    <lineage>
        <taxon>Bacteria</taxon>
        <taxon>Pseudomonadati</taxon>
        <taxon>Campylobacterota</taxon>
        <taxon>Epsilonproteobacteria</taxon>
        <taxon>Campylobacterales</taxon>
        <taxon>Arcobacteraceae</taxon>
        <taxon>Arcobacter</taxon>
    </lineage>
</organism>